<dbReference type="NCBIfam" id="TIGR02385">
    <property type="entry name" value="RelE_StbE"/>
    <property type="match status" value="1"/>
</dbReference>
<dbReference type="EMBL" id="BMJS01000016">
    <property type="protein sequence ID" value="GGF99377.1"/>
    <property type="molecule type" value="Genomic_DNA"/>
</dbReference>
<proteinExistence type="predicted"/>
<evidence type="ECO:0008006" key="4">
    <source>
        <dbReference type="Google" id="ProtNLM"/>
    </source>
</evidence>
<dbReference type="RefSeq" id="WP_203368853.1">
    <property type="nucleotide sequence ID" value="NZ_BMJS01000016.1"/>
</dbReference>
<organism evidence="2 3">
    <name type="scientific">Cysteiniphilum litorale</name>
    <dbReference type="NCBI Taxonomy" id="2056700"/>
    <lineage>
        <taxon>Bacteria</taxon>
        <taxon>Pseudomonadati</taxon>
        <taxon>Pseudomonadota</taxon>
        <taxon>Gammaproteobacteria</taxon>
        <taxon>Thiotrichales</taxon>
        <taxon>Fastidiosibacteraceae</taxon>
        <taxon>Cysteiniphilum</taxon>
    </lineage>
</organism>
<evidence type="ECO:0000313" key="2">
    <source>
        <dbReference type="EMBL" id="GGF99377.1"/>
    </source>
</evidence>
<evidence type="ECO:0000256" key="1">
    <source>
        <dbReference type="ARBA" id="ARBA00022649"/>
    </source>
</evidence>
<dbReference type="AlphaFoldDB" id="A0A8J3E978"/>
<sequence>MDIYKVELSKSAVKSLKKIPRRIIEKLFLWIDLVEHEGIRESRKIKSFHDEPLKGKRKGQRSIRLSGQYRAIYIELDNGKYEFIEIQEINAHEY</sequence>
<comment type="caution">
    <text evidence="2">The sequence shown here is derived from an EMBL/GenBank/DDBJ whole genome shotgun (WGS) entry which is preliminary data.</text>
</comment>
<dbReference type="Proteomes" id="UP000636949">
    <property type="component" value="Unassembled WGS sequence"/>
</dbReference>
<gene>
    <name evidence="2" type="ORF">GCM10010995_15810</name>
</gene>
<protein>
    <recommendedName>
        <fullName evidence="4">Plasmid maintenance system killer protein</fullName>
    </recommendedName>
</protein>
<accession>A0A8J3E978</accession>
<name>A0A8J3E978_9GAMM</name>
<dbReference type="SUPFAM" id="SSF143011">
    <property type="entry name" value="RelE-like"/>
    <property type="match status" value="1"/>
</dbReference>
<keyword evidence="1" id="KW-1277">Toxin-antitoxin system</keyword>
<reference evidence="2" key="1">
    <citation type="journal article" date="2014" name="Int. J. Syst. Evol. Microbiol.">
        <title>Complete genome sequence of Corynebacterium casei LMG S-19264T (=DSM 44701T), isolated from a smear-ripened cheese.</title>
        <authorList>
            <consortium name="US DOE Joint Genome Institute (JGI-PGF)"/>
            <person name="Walter F."/>
            <person name="Albersmeier A."/>
            <person name="Kalinowski J."/>
            <person name="Ruckert C."/>
        </authorList>
    </citation>
    <scope>NUCLEOTIDE SEQUENCE</scope>
    <source>
        <strain evidence="2">CGMCC 1.15758</strain>
    </source>
</reference>
<evidence type="ECO:0000313" key="3">
    <source>
        <dbReference type="Proteomes" id="UP000636949"/>
    </source>
</evidence>
<dbReference type="InterPro" id="IPR007712">
    <property type="entry name" value="RelE/ParE_toxin"/>
</dbReference>
<dbReference type="InterPro" id="IPR035093">
    <property type="entry name" value="RelE/ParE_toxin_dom_sf"/>
</dbReference>
<reference evidence="2" key="2">
    <citation type="submission" date="2020-09" db="EMBL/GenBank/DDBJ databases">
        <authorList>
            <person name="Sun Q."/>
            <person name="Zhou Y."/>
        </authorList>
    </citation>
    <scope>NUCLEOTIDE SEQUENCE</scope>
    <source>
        <strain evidence="2">CGMCC 1.15758</strain>
    </source>
</reference>
<dbReference type="Gene3D" id="3.30.2310.20">
    <property type="entry name" value="RelE-like"/>
    <property type="match status" value="1"/>
</dbReference>
<keyword evidence="3" id="KW-1185">Reference proteome</keyword>